<dbReference type="AlphaFoldDB" id="A0A1M6LET2"/>
<dbReference type="Proteomes" id="UP000184510">
    <property type="component" value="Unassembled WGS sequence"/>
</dbReference>
<dbReference type="NCBIfam" id="TIGR02595">
    <property type="entry name" value="PEP_CTERM"/>
    <property type="match status" value="1"/>
</dbReference>
<feature type="chain" id="PRO_5013336831" evidence="1">
    <location>
        <begin position="20"/>
        <end position="206"/>
    </location>
</feature>
<accession>A0A1M6LET2</accession>
<evidence type="ECO:0000313" key="4">
    <source>
        <dbReference type="Proteomes" id="UP000184510"/>
    </source>
</evidence>
<reference evidence="3 4" key="1">
    <citation type="submission" date="2016-11" db="EMBL/GenBank/DDBJ databases">
        <authorList>
            <person name="Jaros S."/>
            <person name="Januszkiewicz K."/>
            <person name="Wedrychowicz H."/>
        </authorList>
    </citation>
    <scope>NUCLEOTIDE SEQUENCE [LARGE SCALE GENOMIC DNA]</scope>
    <source>
        <strain evidence="3 4">DSM 18772</strain>
    </source>
</reference>
<feature type="domain" description="Ice-binding protein C-terminal" evidence="2">
    <location>
        <begin position="183"/>
        <end position="205"/>
    </location>
</feature>
<dbReference type="EMBL" id="FQYR01000004">
    <property type="protein sequence ID" value="SHJ69731.1"/>
    <property type="molecule type" value="Genomic_DNA"/>
</dbReference>
<dbReference type="InterPro" id="IPR013424">
    <property type="entry name" value="Ice-binding_C"/>
</dbReference>
<dbReference type="Pfam" id="PF07589">
    <property type="entry name" value="PEP-CTERM"/>
    <property type="match status" value="1"/>
</dbReference>
<sequence>MKLTLTLAALAASCLTSHAAIIATTSFETGEGFPTAVTGGFDVTTSDGARWIAGDAGNYAGAWGGQALTGTQSAVIGNVSTVDQYIAVDPSGSAGIGTIDFNWERFTTSSGNLLVQWTTDALNGSEAWNTVSTIDITGGPQGGWTSESIAINQTGDVKVRLFLESATSGGASFDDVTVSDFTAVPEPSSTALIGLGAITFILRRRR</sequence>
<feature type="signal peptide" evidence="1">
    <location>
        <begin position="1"/>
        <end position="19"/>
    </location>
</feature>
<evidence type="ECO:0000313" key="3">
    <source>
        <dbReference type="EMBL" id="SHJ69731.1"/>
    </source>
</evidence>
<protein>
    <submittedName>
        <fullName evidence="3">PEP-CTERM protein-sorting domain-containing protein</fullName>
    </submittedName>
</protein>
<keyword evidence="4" id="KW-1185">Reference proteome</keyword>
<evidence type="ECO:0000259" key="2">
    <source>
        <dbReference type="Pfam" id="PF07589"/>
    </source>
</evidence>
<keyword evidence="1" id="KW-0732">Signal</keyword>
<dbReference type="OrthoDB" id="282599at2"/>
<organism evidence="3 4">
    <name type="scientific">Rubritalea squalenifaciens DSM 18772</name>
    <dbReference type="NCBI Taxonomy" id="1123071"/>
    <lineage>
        <taxon>Bacteria</taxon>
        <taxon>Pseudomonadati</taxon>
        <taxon>Verrucomicrobiota</taxon>
        <taxon>Verrucomicrobiia</taxon>
        <taxon>Verrucomicrobiales</taxon>
        <taxon>Rubritaleaceae</taxon>
        <taxon>Rubritalea</taxon>
    </lineage>
</organism>
<evidence type="ECO:0000256" key="1">
    <source>
        <dbReference type="SAM" id="SignalP"/>
    </source>
</evidence>
<name>A0A1M6LET2_9BACT</name>
<dbReference type="RefSeq" id="WP_143183973.1">
    <property type="nucleotide sequence ID" value="NZ_FQYR01000004.1"/>
</dbReference>
<gene>
    <name evidence="3" type="ORF">SAMN02745181_2377</name>
</gene>
<proteinExistence type="predicted"/>
<dbReference type="InParanoid" id="A0A1M6LET2"/>